<dbReference type="AlphaFoldDB" id="A0A4C1XRL7"/>
<dbReference type="EMBL" id="BGZK01000936">
    <property type="protein sequence ID" value="GBP65693.1"/>
    <property type="molecule type" value="Genomic_DNA"/>
</dbReference>
<keyword evidence="2" id="KW-1185">Reference proteome</keyword>
<accession>A0A4C1XRL7</accession>
<reference evidence="1 2" key="1">
    <citation type="journal article" date="2019" name="Commun. Biol.">
        <title>The bagworm genome reveals a unique fibroin gene that provides high tensile strength.</title>
        <authorList>
            <person name="Kono N."/>
            <person name="Nakamura H."/>
            <person name="Ohtoshi R."/>
            <person name="Tomita M."/>
            <person name="Numata K."/>
            <person name="Arakawa K."/>
        </authorList>
    </citation>
    <scope>NUCLEOTIDE SEQUENCE [LARGE SCALE GENOMIC DNA]</scope>
</reference>
<evidence type="ECO:0000313" key="1">
    <source>
        <dbReference type="EMBL" id="GBP65693.1"/>
    </source>
</evidence>
<name>A0A4C1XRL7_EUMVA</name>
<sequence length="90" mass="10209">MDLRNALTGGLRRFVPLSETKNPGDGCMQKRDPGVHRECLRALVDQLGDVVARKQARHAAQFACEHTHTLHVNGGLQRRNKYCVYKQNVR</sequence>
<comment type="caution">
    <text evidence="1">The sequence shown here is derived from an EMBL/GenBank/DDBJ whole genome shotgun (WGS) entry which is preliminary data.</text>
</comment>
<gene>
    <name evidence="1" type="ORF">EVAR_98406_1</name>
</gene>
<organism evidence="1 2">
    <name type="scientific">Eumeta variegata</name>
    <name type="common">Bagworm moth</name>
    <name type="synonym">Eumeta japonica</name>
    <dbReference type="NCBI Taxonomy" id="151549"/>
    <lineage>
        <taxon>Eukaryota</taxon>
        <taxon>Metazoa</taxon>
        <taxon>Ecdysozoa</taxon>
        <taxon>Arthropoda</taxon>
        <taxon>Hexapoda</taxon>
        <taxon>Insecta</taxon>
        <taxon>Pterygota</taxon>
        <taxon>Neoptera</taxon>
        <taxon>Endopterygota</taxon>
        <taxon>Lepidoptera</taxon>
        <taxon>Glossata</taxon>
        <taxon>Ditrysia</taxon>
        <taxon>Tineoidea</taxon>
        <taxon>Psychidae</taxon>
        <taxon>Oiketicinae</taxon>
        <taxon>Eumeta</taxon>
    </lineage>
</organism>
<dbReference type="Proteomes" id="UP000299102">
    <property type="component" value="Unassembled WGS sequence"/>
</dbReference>
<proteinExistence type="predicted"/>
<protein>
    <submittedName>
        <fullName evidence="1">Uncharacterized protein</fullName>
    </submittedName>
</protein>
<evidence type="ECO:0000313" key="2">
    <source>
        <dbReference type="Proteomes" id="UP000299102"/>
    </source>
</evidence>